<feature type="chain" id="PRO_5005517436" evidence="1">
    <location>
        <begin position="25"/>
        <end position="118"/>
    </location>
</feature>
<protein>
    <submittedName>
        <fullName evidence="2">Putative ixodes 10 kDa peptide protein</fullName>
    </submittedName>
</protein>
<keyword evidence="1" id="KW-0732">Signal</keyword>
<evidence type="ECO:0000313" key="2">
    <source>
        <dbReference type="EMBL" id="JAA68563.1"/>
    </source>
</evidence>
<name>A0A0K8RCH7_IXORI</name>
<reference evidence="2" key="1">
    <citation type="submission" date="2012-12" db="EMBL/GenBank/DDBJ databases">
        <title>Identification and characterization of a phenylalanine ammonia-lyase gene family in Isatis indigotica Fort.</title>
        <authorList>
            <person name="Liu Q."/>
            <person name="Chen J."/>
            <person name="Zhou X."/>
            <person name="Di P."/>
            <person name="Xiao Y."/>
            <person name="Xuan H."/>
            <person name="Zhang L."/>
            <person name="Chen W."/>
        </authorList>
    </citation>
    <scope>NUCLEOTIDE SEQUENCE</scope>
    <source>
        <tissue evidence="2">Salivary gland</tissue>
    </source>
</reference>
<evidence type="ECO:0000256" key="1">
    <source>
        <dbReference type="SAM" id="SignalP"/>
    </source>
</evidence>
<accession>A0A0K8RCH7</accession>
<sequence length="118" mass="12817">MCLNISNMLFVLFAVVLGLTASKGEVFDFYFLKCYSAVKTGGDIFCQLYGYDESDGLTFSKCELGCGPGKNVQLPKKACPSGSMPSGCTDDVVEKLKTWSAIMRTMKGNAIKKWCPNG</sequence>
<dbReference type="EMBL" id="GADI01005245">
    <property type="protein sequence ID" value="JAA68563.1"/>
    <property type="molecule type" value="mRNA"/>
</dbReference>
<organism evidence="2">
    <name type="scientific">Ixodes ricinus</name>
    <name type="common">Common tick</name>
    <name type="synonym">Acarus ricinus</name>
    <dbReference type="NCBI Taxonomy" id="34613"/>
    <lineage>
        <taxon>Eukaryota</taxon>
        <taxon>Metazoa</taxon>
        <taxon>Ecdysozoa</taxon>
        <taxon>Arthropoda</taxon>
        <taxon>Chelicerata</taxon>
        <taxon>Arachnida</taxon>
        <taxon>Acari</taxon>
        <taxon>Parasitiformes</taxon>
        <taxon>Ixodida</taxon>
        <taxon>Ixodoidea</taxon>
        <taxon>Ixodidae</taxon>
        <taxon>Ixodinae</taxon>
        <taxon>Ixodes</taxon>
    </lineage>
</organism>
<dbReference type="AlphaFoldDB" id="A0A0K8RCH7"/>
<feature type="signal peptide" evidence="1">
    <location>
        <begin position="1"/>
        <end position="24"/>
    </location>
</feature>
<proteinExistence type="evidence at transcript level"/>